<feature type="transmembrane region" description="Helical" evidence="1">
    <location>
        <begin position="40"/>
        <end position="62"/>
    </location>
</feature>
<protein>
    <submittedName>
        <fullName evidence="2">Uncharacterized protein</fullName>
    </submittedName>
</protein>
<dbReference type="GeneID" id="41601850"/>
<proteinExistence type="predicted"/>
<keyword evidence="1" id="KW-0812">Transmembrane</keyword>
<evidence type="ECO:0000313" key="3">
    <source>
        <dbReference type="Proteomes" id="UP000056925"/>
    </source>
</evidence>
<dbReference type="PATRIC" id="fig|1434121.4.peg.720"/>
<keyword evidence="1" id="KW-0472">Membrane</keyword>
<accession>A0A0E3KQV5</accession>
<sequence length="71" mass="7625">MVRDTGKALKGPALLLLAVGAVLNIILFVLMFRFADEENLLMVLLTAALIGIISLVVAKGLVSISRRNYGK</sequence>
<keyword evidence="1" id="KW-1133">Transmembrane helix</keyword>
<dbReference type="EMBL" id="CP009502">
    <property type="protein sequence ID" value="AKB14893.1"/>
    <property type="molecule type" value="Genomic_DNA"/>
</dbReference>
<dbReference type="RefSeq" id="WP_048166172.1">
    <property type="nucleotide sequence ID" value="NZ_CP009502.1"/>
</dbReference>
<evidence type="ECO:0000256" key="1">
    <source>
        <dbReference type="SAM" id="Phobius"/>
    </source>
</evidence>
<reference evidence="2 3" key="1">
    <citation type="submission" date="2014-07" db="EMBL/GenBank/DDBJ databases">
        <title>Methanogenic archaea and the global carbon cycle.</title>
        <authorList>
            <person name="Henriksen J.R."/>
            <person name="Luke J."/>
            <person name="Reinhart S."/>
            <person name="Benedict M.N."/>
            <person name="Youngblut N.D."/>
            <person name="Metcalf M.E."/>
            <person name="Whitaker R.J."/>
            <person name="Metcalf W.W."/>
        </authorList>
    </citation>
    <scope>NUCLEOTIDE SEQUENCE [LARGE SCALE GENOMIC DNA]</scope>
    <source>
        <strain evidence="2 3">CHTI-55</strain>
    </source>
</reference>
<feature type="transmembrane region" description="Helical" evidence="1">
    <location>
        <begin position="12"/>
        <end position="34"/>
    </location>
</feature>
<organism evidence="2 3">
    <name type="scientific">Methanosarcina thermophila CHTI-55</name>
    <dbReference type="NCBI Taxonomy" id="1434121"/>
    <lineage>
        <taxon>Archaea</taxon>
        <taxon>Methanobacteriati</taxon>
        <taxon>Methanobacteriota</taxon>
        <taxon>Stenosarchaea group</taxon>
        <taxon>Methanomicrobia</taxon>
        <taxon>Methanosarcinales</taxon>
        <taxon>Methanosarcinaceae</taxon>
        <taxon>Methanosarcina</taxon>
    </lineage>
</organism>
<dbReference type="KEGG" id="mthe:MSTHC_0575"/>
<dbReference type="Proteomes" id="UP000056925">
    <property type="component" value="Chromosome"/>
</dbReference>
<dbReference type="AlphaFoldDB" id="A0A0E3KQV5"/>
<gene>
    <name evidence="2" type="ORF">MSTHC_0575</name>
</gene>
<evidence type="ECO:0000313" key="2">
    <source>
        <dbReference type="EMBL" id="AKB14893.1"/>
    </source>
</evidence>
<dbReference type="HOGENOM" id="CLU_202274_0_0_2"/>
<name>A0A0E3KQV5_METTE</name>